<dbReference type="AlphaFoldDB" id="A0A9D5CPV5"/>
<dbReference type="Proteomes" id="UP001085076">
    <property type="component" value="Miscellaneous, Linkage group lg04"/>
</dbReference>
<comment type="caution">
    <text evidence="1">The sequence shown here is derived from an EMBL/GenBank/DDBJ whole genome shotgun (WGS) entry which is preliminary data.</text>
</comment>
<protein>
    <submittedName>
        <fullName evidence="1">Uncharacterized protein</fullName>
    </submittedName>
</protein>
<sequence length="99" mass="11616">MLLIPRHAKKEPMNVCLRTPNTRYTCSTSYNLLAIQPPAEDPSLLLLSFFGCEEFQIMEDRKVKAFRTHHVNSSQDYIIYFVKQRLKLKYAGNLHRDIT</sequence>
<proteinExistence type="predicted"/>
<accession>A0A9D5CPV5</accession>
<gene>
    <name evidence="1" type="ORF">J5N97_017830</name>
</gene>
<reference evidence="1" key="1">
    <citation type="submission" date="2021-03" db="EMBL/GenBank/DDBJ databases">
        <authorList>
            <person name="Li Z."/>
            <person name="Yang C."/>
        </authorList>
    </citation>
    <scope>NUCLEOTIDE SEQUENCE</scope>
    <source>
        <strain evidence="1">Dzin_1.0</strain>
        <tissue evidence="1">Leaf</tissue>
    </source>
</reference>
<evidence type="ECO:0000313" key="2">
    <source>
        <dbReference type="Proteomes" id="UP001085076"/>
    </source>
</evidence>
<name>A0A9D5CPV5_9LILI</name>
<organism evidence="1 2">
    <name type="scientific">Dioscorea zingiberensis</name>
    <dbReference type="NCBI Taxonomy" id="325984"/>
    <lineage>
        <taxon>Eukaryota</taxon>
        <taxon>Viridiplantae</taxon>
        <taxon>Streptophyta</taxon>
        <taxon>Embryophyta</taxon>
        <taxon>Tracheophyta</taxon>
        <taxon>Spermatophyta</taxon>
        <taxon>Magnoliopsida</taxon>
        <taxon>Liliopsida</taxon>
        <taxon>Dioscoreales</taxon>
        <taxon>Dioscoreaceae</taxon>
        <taxon>Dioscorea</taxon>
    </lineage>
</organism>
<evidence type="ECO:0000313" key="1">
    <source>
        <dbReference type="EMBL" id="KAJ0975865.1"/>
    </source>
</evidence>
<dbReference type="EMBL" id="JAGGNH010000004">
    <property type="protein sequence ID" value="KAJ0975865.1"/>
    <property type="molecule type" value="Genomic_DNA"/>
</dbReference>
<keyword evidence="2" id="KW-1185">Reference proteome</keyword>
<reference evidence="1" key="2">
    <citation type="journal article" date="2022" name="Hortic Res">
        <title>The genome of Dioscorea zingiberensis sheds light on the biosynthesis, origin and evolution of the medicinally important diosgenin saponins.</title>
        <authorList>
            <person name="Li Y."/>
            <person name="Tan C."/>
            <person name="Li Z."/>
            <person name="Guo J."/>
            <person name="Li S."/>
            <person name="Chen X."/>
            <person name="Wang C."/>
            <person name="Dai X."/>
            <person name="Yang H."/>
            <person name="Song W."/>
            <person name="Hou L."/>
            <person name="Xu J."/>
            <person name="Tong Z."/>
            <person name="Xu A."/>
            <person name="Yuan X."/>
            <person name="Wang W."/>
            <person name="Yang Q."/>
            <person name="Chen L."/>
            <person name="Sun Z."/>
            <person name="Wang K."/>
            <person name="Pan B."/>
            <person name="Chen J."/>
            <person name="Bao Y."/>
            <person name="Liu F."/>
            <person name="Qi X."/>
            <person name="Gang D.R."/>
            <person name="Wen J."/>
            <person name="Li J."/>
        </authorList>
    </citation>
    <scope>NUCLEOTIDE SEQUENCE</scope>
    <source>
        <strain evidence="1">Dzin_1.0</strain>
    </source>
</reference>